<accession>A0A0V1D125</accession>
<proteinExistence type="predicted"/>
<evidence type="ECO:0000313" key="2">
    <source>
        <dbReference type="Proteomes" id="UP000054995"/>
    </source>
</evidence>
<dbReference type="Proteomes" id="UP000054995">
    <property type="component" value="Unassembled WGS sequence"/>
</dbReference>
<comment type="caution">
    <text evidence="1">The sequence shown here is derived from an EMBL/GenBank/DDBJ whole genome shotgun (WGS) entry which is preliminary data.</text>
</comment>
<evidence type="ECO:0000313" key="1">
    <source>
        <dbReference type="EMBL" id="KRY55201.1"/>
    </source>
</evidence>
<reference evidence="1 2" key="1">
    <citation type="submission" date="2015-01" db="EMBL/GenBank/DDBJ databases">
        <title>Evolution of Trichinella species and genotypes.</title>
        <authorList>
            <person name="Korhonen P.K."/>
            <person name="Edoardo P."/>
            <person name="Giuseppe L.R."/>
            <person name="Gasser R.B."/>
        </authorList>
    </citation>
    <scope>NUCLEOTIDE SEQUENCE [LARGE SCALE GENOMIC DNA]</scope>
    <source>
        <strain evidence="1">ISS470</strain>
    </source>
</reference>
<protein>
    <submittedName>
        <fullName evidence="1">Uncharacterized protein</fullName>
    </submittedName>
</protein>
<name>A0A0V1D125_TRIPS</name>
<gene>
    <name evidence="1" type="ORF">T4D_14375</name>
</gene>
<dbReference type="AlphaFoldDB" id="A0A0V1D125"/>
<keyword evidence="2" id="KW-1185">Reference proteome</keyword>
<sequence length="37" mass="4257">MPVCLHNAFLNSEDTVGIRQNSSGRSRTPEHPYLRSW</sequence>
<organism evidence="1 2">
    <name type="scientific">Trichinella pseudospiralis</name>
    <name type="common">Parasitic roundworm</name>
    <dbReference type="NCBI Taxonomy" id="6337"/>
    <lineage>
        <taxon>Eukaryota</taxon>
        <taxon>Metazoa</taxon>
        <taxon>Ecdysozoa</taxon>
        <taxon>Nematoda</taxon>
        <taxon>Enoplea</taxon>
        <taxon>Dorylaimia</taxon>
        <taxon>Trichinellida</taxon>
        <taxon>Trichinellidae</taxon>
        <taxon>Trichinella</taxon>
    </lineage>
</organism>
<dbReference type="EMBL" id="JYDT01004748">
    <property type="protein sequence ID" value="KRY55201.1"/>
    <property type="molecule type" value="Genomic_DNA"/>
</dbReference>